<dbReference type="AlphaFoldDB" id="A0A3A8G3X0"/>
<dbReference type="GO" id="GO:0010181">
    <property type="term" value="F:FMN binding"/>
    <property type="evidence" value="ECO:0007669"/>
    <property type="project" value="InterPro"/>
</dbReference>
<comment type="caution">
    <text evidence="5">The sequence shown here is derived from an EMBL/GenBank/DDBJ whole genome shotgun (WGS) entry which is preliminary data.</text>
</comment>
<dbReference type="Pfam" id="PF00724">
    <property type="entry name" value="Oxidored_FMN"/>
    <property type="match status" value="1"/>
</dbReference>
<dbReference type="SUPFAM" id="SSF51395">
    <property type="entry name" value="FMN-linked oxidoreductases"/>
    <property type="match status" value="1"/>
</dbReference>
<dbReference type="PANTHER" id="PTHR22893:SF98">
    <property type="entry name" value="OXIDOREDUCTASE"/>
    <property type="match status" value="1"/>
</dbReference>
<sequence length="362" mass="39989">MAEFNTPLILGDLHLKNRVVMAPLTRSRATADRVPTDMMAQYYAQRASAGLIISEATVISEEANGYLNTPGLFNDAQVQGWKKVTQAVHDQGGLIVAQLWHVGRVSHPDLLNGETPVAPSAVQQAGHVSLLRPKREYVLPRALEIAEIQAIVEQFKQAAIRAKEAGFDGVELHGANGYLIDQFLQTKTNLRTDEYGGPVENRARLLLQIVDVLIEVWGSGRVGVHLAPRGDEHDMGDDDPRETFGYALEQLGQRKIAFFFTREYLANDSISEYLKQRSGGVPYIANMKLSRDDAIDLLEKSKADAVSFGKAYIANPDLFERLVQNAPLNELVFENMIGSQTAEGYIDYPSLQDKFGAGQAHN</sequence>
<proteinExistence type="inferred from homology"/>
<dbReference type="InterPro" id="IPR001155">
    <property type="entry name" value="OxRdtase_FMN_N"/>
</dbReference>
<feature type="domain" description="NADH:flavin oxidoreductase/NADH oxidase N-terminal" evidence="4">
    <location>
        <begin position="6"/>
        <end position="329"/>
    </location>
</feature>
<organism evidence="5 6">
    <name type="scientific">Acinetobacter cumulans</name>
    <dbReference type="NCBI Taxonomy" id="2136182"/>
    <lineage>
        <taxon>Bacteria</taxon>
        <taxon>Pseudomonadati</taxon>
        <taxon>Pseudomonadota</taxon>
        <taxon>Gammaproteobacteria</taxon>
        <taxon>Moraxellales</taxon>
        <taxon>Moraxellaceae</taxon>
        <taxon>Acinetobacter</taxon>
    </lineage>
</organism>
<evidence type="ECO:0000256" key="2">
    <source>
        <dbReference type="ARBA" id="ARBA00005979"/>
    </source>
</evidence>
<dbReference type="FunFam" id="3.20.20.70:FF:000059">
    <property type="entry name" value="N-ethylmaleimide reductase, FMN-linked"/>
    <property type="match status" value="1"/>
</dbReference>
<dbReference type="CDD" id="cd02933">
    <property type="entry name" value="OYE_like_FMN"/>
    <property type="match status" value="1"/>
</dbReference>
<dbReference type="GO" id="GO:0016628">
    <property type="term" value="F:oxidoreductase activity, acting on the CH-CH group of donors, NAD or NADP as acceptor"/>
    <property type="evidence" value="ECO:0007669"/>
    <property type="project" value="UniProtKB-ARBA"/>
</dbReference>
<dbReference type="InterPro" id="IPR013785">
    <property type="entry name" value="Aldolase_TIM"/>
</dbReference>
<dbReference type="GO" id="GO:0005829">
    <property type="term" value="C:cytosol"/>
    <property type="evidence" value="ECO:0007669"/>
    <property type="project" value="TreeGrafter"/>
</dbReference>
<comment type="cofactor">
    <cofactor evidence="1">
        <name>FMN</name>
        <dbReference type="ChEBI" id="CHEBI:58210"/>
    </cofactor>
</comment>
<reference evidence="5 6" key="1">
    <citation type="submission" date="2018-09" db="EMBL/GenBank/DDBJ databases">
        <title>The draft genome of Acinetobacter spp. strains.</title>
        <authorList>
            <person name="Qin J."/>
            <person name="Feng Y."/>
            <person name="Zong Z."/>
        </authorList>
    </citation>
    <scope>NUCLEOTIDE SEQUENCE [LARGE SCALE GENOMIC DNA]</scope>
    <source>
        <strain evidence="5 6">WCHAc060002</strain>
    </source>
</reference>
<dbReference type="InterPro" id="IPR045247">
    <property type="entry name" value="Oye-like"/>
</dbReference>
<protein>
    <submittedName>
        <fullName evidence="5">Alkene reductase</fullName>
    </submittedName>
</protein>
<keyword evidence="3" id="KW-0560">Oxidoreductase</keyword>
<evidence type="ECO:0000256" key="1">
    <source>
        <dbReference type="ARBA" id="ARBA00001917"/>
    </source>
</evidence>
<accession>A0A3A8G3X0</accession>
<dbReference type="EMBL" id="RAXZ01000007">
    <property type="protein sequence ID" value="RKG53328.1"/>
    <property type="molecule type" value="Genomic_DNA"/>
</dbReference>
<evidence type="ECO:0000256" key="3">
    <source>
        <dbReference type="ARBA" id="ARBA00023002"/>
    </source>
</evidence>
<gene>
    <name evidence="5" type="ORF">D7V64_07740</name>
</gene>
<evidence type="ECO:0000259" key="4">
    <source>
        <dbReference type="Pfam" id="PF00724"/>
    </source>
</evidence>
<dbReference type="Proteomes" id="UP000281084">
    <property type="component" value="Unassembled WGS sequence"/>
</dbReference>
<dbReference type="PANTHER" id="PTHR22893">
    <property type="entry name" value="NADH OXIDOREDUCTASE-RELATED"/>
    <property type="match status" value="1"/>
</dbReference>
<dbReference type="Gene3D" id="3.20.20.70">
    <property type="entry name" value="Aldolase class I"/>
    <property type="match status" value="1"/>
</dbReference>
<name>A0A3A8G3X0_9GAMM</name>
<comment type="similarity">
    <text evidence="2">Belongs to the NADH:flavin oxidoreductase/NADH oxidase family.</text>
</comment>
<dbReference type="RefSeq" id="WP_120367324.1">
    <property type="nucleotide sequence ID" value="NZ_RAXZ01000007.1"/>
</dbReference>
<evidence type="ECO:0000313" key="6">
    <source>
        <dbReference type="Proteomes" id="UP000281084"/>
    </source>
</evidence>
<evidence type="ECO:0000313" key="5">
    <source>
        <dbReference type="EMBL" id="RKG53328.1"/>
    </source>
</evidence>